<protein>
    <recommendedName>
        <fullName evidence="5">Pectinesterase catalytic domain-containing protein</fullName>
    </recommendedName>
</protein>
<dbReference type="SUPFAM" id="SSF51126">
    <property type="entry name" value="Pectin lyase-like"/>
    <property type="match status" value="1"/>
</dbReference>
<dbReference type="InterPro" id="IPR012334">
    <property type="entry name" value="Pectin_lyas_fold"/>
</dbReference>
<dbReference type="InterPro" id="IPR000070">
    <property type="entry name" value="Pectinesterase_cat"/>
</dbReference>
<comment type="pathway">
    <text evidence="1">Glycan metabolism; pectin degradation; 2-dehydro-3-deoxy-D-gluconate from pectin: step 1/5.</text>
</comment>
<evidence type="ECO:0000259" key="5">
    <source>
        <dbReference type="Pfam" id="PF01095"/>
    </source>
</evidence>
<evidence type="ECO:0000256" key="1">
    <source>
        <dbReference type="ARBA" id="ARBA00005184"/>
    </source>
</evidence>
<keyword evidence="2" id="KW-0378">Hydrolase</keyword>
<name>A0A8J5HIR7_ZINOF</name>
<dbReference type="GO" id="GO:0045490">
    <property type="term" value="P:pectin catabolic process"/>
    <property type="evidence" value="ECO:0007669"/>
    <property type="project" value="UniProtKB-UniPathway"/>
</dbReference>
<evidence type="ECO:0000256" key="2">
    <source>
        <dbReference type="ARBA" id="ARBA00022801"/>
    </source>
</evidence>
<dbReference type="Gene3D" id="2.160.20.10">
    <property type="entry name" value="Single-stranded right-handed beta-helix, Pectin lyase-like"/>
    <property type="match status" value="1"/>
</dbReference>
<dbReference type="InterPro" id="IPR011050">
    <property type="entry name" value="Pectin_lyase_fold/virulence"/>
</dbReference>
<sequence>MEVPRGAAWACPGARHGRAQGRGMGVPRGAAWACPGARHGRAQGRGMGVPRGAAWACPGARHGRAQGRGMGVPRGAAWACPGARHGRAQGRGMGVPRGATWACLILESFLGYQNTLCQFYRDCDVYGSIDFTLDNAIAIFQNYNLYACLPLHDQSNVVIAQVVMQSFINDAVDPMEWLEWSGAFALYMLYYGEFQKL</sequence>
<organism evidence="6 7">
    <name type="scientific">Zingiber officinale</name>
    <name type="common">Ginger</name>
    <name type="synonym">Amomum zingiber</name>
    <dbReference type="NCBI Taxonomy" id="94328"/>
    <lineage>
        <taxon>Eukaryota</taxon>
        <taxon>Viridiplantae</taxon>
        <taxon>Streptophyta</taxon>
        <taxon>Embryophyta</taxon>
        <taxon>Tracheophyta</taxon>
        <taxon>Spermatophyta</taxon>
        <taxon>Magnoliopsida</taxon>
        <taxon>Liliopsida</taxon>
        <taxon>Zingiberales</taxon>
        <taxon>Zingiberaceae</taxon>
        <taxon>Zingiber</taxon>
    </lineage>
</organism>
<proteinExistence type="predicted"/>
<evidence type="ECO:0000313" key="7">
    <source>
        <dbReference type="Proteomes" id="UP000734854"/>
    </source>
</evidence>
<dbReference type="GO" id="GO:0042545">
    <property type="term" value="P:cell wall modification"/>
    <property type="evidence" value="ECO:0007669"/>
    <property type="project" value="InterPro"/>
</dbReference>
<keyword evidence="7" id="KW-1185">Reference proteome</keyword>
<keyword evidence="3" id="KW-0063">Aspartyl esterase</keyword>
<dbReference type="UniPathway" id="UPA00545">
    <property type="reaction ID" value="UER00823"/>
</dbReference>
<dbReference type="GO" id="GO:0030599">
    <property type="term" value="F:pectinesterase activity"/>
    <property type="evidence" value="ECO:0007669"/>
    <property type="project" value="InterPro"/>
</dbReference>
<dbReference type="PANTHER" id="PTHR31707">
    <property type="entry name" value="PECTINESTERASE"/>
    <property type="match status" value="1"/>
</dbReference>
<reference evidence="6 7" key="1">
    <citation type="submission" date="2020-08" db="EMBL/GenBank/DDBJ databases">
        <title>Plant Genome Project.</title>
        <authorList>
            <person name="Zhang R.-G."/>
        </authorList>
    </citation>
    <scope>NUCLEOTIDE SEQUENCE [LARGE SCALE GENOMIC DNA]</scope>
    <source>
        <tissue evidence="6">Rhizome</tissue>
    </source>
</reference>
<dbReference type="Proteomes" id="UP000734854">
    <property type="component" value="Unassembled WGS sequence"/>
</dbReference>
<evidence type="ECO:0000256" key="4">
    <source>
        <dbReference type="SAM" id="MobiDB-lite"/>
    </source>
</evidence>
<comment type="caution">
    <text evidence="6">The sequence shown here is derived from an EMBL/GenBank/DDBJ whole genome shotgun (WGS) entry which is preliminary data.</text>
</comment>
<accession>A0A8J5HIR7</accession>
<feature type="domain" description="Pectinesterase catalytic" evidence="5">
    <location>
        <begin position="108"/>
        <end position="161"/>
    </location>
</feature>
<evidence type="ECO:0000313" key="6">
    <source>
        <dbReference type="EMBL" id="KAG6517960.1"/>
    </source>
</evidence>
<feature type="domain" description="Pectinesterase catalytic" evidence="5">
    <location>
        <begin position="162"/>
        <end position="195"/>
    </location>
</feature>
<dbReference type="EMBL" id="JACMSC010000006">
    <property type="protein sequence ID" value="KAG6517960.1"/>
    <property type="molecule type" value="Genomic_DNA"/>
</dbReference>
<gene>
    <name evidence="6" type="ORF">ZIOFF_021360</name>
</gene>
<evidence type="ECO:0000256" key="3">
    <source>
        <dbReference type="ARBA" id="ARBA00023085"/>
    </source>
</evidence>
<dbReference type="AlphaFoldDB" id="A0A8J5HIR7"/>
<dbReference type="Pfam" id="PF01095">
    <property type="entry name" value="Pectinesterase"/>
    <property type="match status" value="2"/>
</dbReference>
<feature type="region of interest" description="Disordered" evidence="4">
    <location>
        <begin position="1"/>
        <end position="23"/>
    </location>
</feature>